<sequence length="302" mass="32969">MKQEGHNDEGHGAGVLNATMAFLLWGLFPLYFHAIGGVPPMEILAHRMVWSLLFLCIVLTVRQQWKWLPEVLKQPKIVGTFAASALLLSANWFIYIWAVNNGHVIDASLGYFITPLLNVLLGLFVLKERLRRGQWLAIGVAAAGVAWLTWQAGALPWIALVLAATFGAYGLLRKTAALAALEGLSFETLLLFPLAGGYVIWLTVHGANTFVNTPSDWTRALLVAAGPITAIPLLLFAAGARKIPLSVLGMLQYIAPTIQMILGLIVFHETFTRARLAGFIVIWSALALYMAEGFIASRRTPA</sequence>
<feature type="transmembrane region" description="Helical" evidence="8">
    <location>
        <begin position="12"/>
        <end position="32"/>
    </location>
</feature>
<keyword evidence="4" id="KW-1003">Cell membrane</keyword>
<evidence type="ECO:0000256" key="1">
    <source>
        <dbReference type="ARBA" id="ARBA00004651"/>
    </source>
</evidence>
<dbReference type="PANTHER" id="PTHR22911:SF137">
    <property type="entry name" value="SOLUTE CARRIER FAMILY 35 MEMBER G2-RELATED"/>
    <property type="match status" value="1"/>
</dbReference>
<feature type="transmembrane region" description="Helical" evidence="8">
    <location>
        <begin position="133"/>
        <end position="150"/>
    </location>
</feature>
<feature type="transmembrane region" description="Helical" evidence="8">
    <location>
        <begin position="77"/>
        <end position="97"/>
    </location>
</feature>
<keyword evidence="6 8" id="KW-1133">Transmembrane helix</keyword>
<evidence type="ECO:0000256" key="8">
    <source>
        <dbReference type="SAM" id="Phobius"/>
    </source>
</evidence>
<evidence type="ECO:0000259" key="9">
    <source>
        <dbReference type="Pfam" id="PF00892"/>
    </source>
</evidence>
<evidence type="ECO:0000256" key="6">
    <source>
        <dbReference type="ARBA" id="ARBA00022989"/>
    </source>
</evidence>
<dbReference type="OrthoDB" id="369870at2"/>
<feature type="transmembrane region" description="Helical" evidence="8">
    <location>
        <begin position="184"/>
        <end position="205"/>
    </location>
</feature>
<dbReference type="InterPro" id="IPR004626">
    <property type="entry name" value="RarD"/>
</dbReference>
<gene>
    <name evidence="10" type="primary">rarD</name>
    <name evidence="10" type="ORF">EWM63_12370</name>
</gene>
<comment type="similarity">
    <text evidence="2">Belongs to the EamA transporter family.</text>
</comment>
<dbReference type="InterPro" id="IPR000620">
    <property type="entry name" value="EamA_dom"/>
</dbReference>
<dbReference type="AlphaFoldDB" id="A0A4P6KWZ4"/>
<evidence type="ECO:0000256" key="4">
    <source>
        <dbReference type="ARBA" id="ARBA00022475"/>
    </source>
</evidence>
<dbReference type="NCBIfam" id="TIGR00688">
    <property type="entry name" value="rarD"/>
    <property type="match status" value="1"/>
</dbReference>
<keyword evidence="5 8" id="KW-0812">Transmembrane</keyword>
<accession>A0A4P6KWZ4</accession>
<dbReference type="RefSeq" id="WP_130186792.1">
    <property type="nucleotide sequence ID" value="NZ_CP035913.1"/>
</dbReference>
<comment type="subcellular location">
    <subcellularLocation>
        <location evidence="1">Cell membrane</location>
        <topology evidence="1">Multi-pass membrane protein</topology>
    </subcellularLocation>
</comment>
<feature type="transmembrane region" description="Helical" evidence="8">
    <location>
        <begin position="250"/>
        <end position="268"/>
    </location>
</feature>
<feature type="transmembrane region" description="Helical" evidence="8">
    <location>
        <begin position="109"/>
        <end position="126"/>
    </location>
</feature>
<feature type="transmembrane region" description="Helical" evidence="8">
    <location>
        <begin position="156"/>
        <end position="172"/>
    </location>
</feature>
<dbReference type="Pfam" id="PF00892">
    <property type="entry name" value="EamA"/>
    <property type="match status" value="1"/>
</dbReference>
<dbReference type="EMBL" id="CP035913">
    <property type="protein sequence ID" value="QBE63671.1"/>
    <property type="molecule type" value="Genomic_DNA"/>
</dbReference>
<evidence type="ECO:0000256" key="7">
    <source>
        <dbReference type="ARBA" id="ARBA00023136"/>
    </source>
</evidence>
<dbReference type="SUPFAM" id="SSF103481">
    <property type="entry name" value="Multidrug resistance efflux transporter EmrE"/>
    <property type="match status" value="2"/>
</dbReference>
<reference evidence="10 11" key="1">
    <citation type="submission" date="2019-02" db="EMBL/GenBank/DDBJ databases">
        <title>Draft Genome Sequences of Six Type Strains of the Genus Massilia.</title>
        <authorList>
            <person name="Miess H."/>
            <person name="Frediansyhah A."/>
            <person name="Gross H."/>
        </authorList>
    </citation>
    <scope>NUCLEOTIDE SEQUENCE [LARGE SCALE GENOMIC DNA]</scope>
    <source>
        <strain evidence="10 11">DSM 17473</strain>
    </source>
</reference>
<protein>
    <submittedName>
        <fullName evidence="10">EamA family transporter RarD</fullName>
    </submittedName>
</protein>
<dbReference type="Proteomes" id="UP000290637">
    <property type="component" value="Chromosome"/>
</dbReference>
<evidence type="ECO:0000256" key="5">
    <source>
        <dbReference type="ARBA" id="ARBA00022692"/>
    </source>
</evidence>
<organism evidence="10 11">
    <name type="scientific">Pseudoduganella lutea</name>
    <dbReference type="NCBI Taxonomy" id="321985"/>
    <lineage>
        <taxon>Bacteria</taxon>
        <taxon>Pseudomonadati</taxon>
        <taxon>Pseudomonadota</taxon>
        <taxon>Betaproteobacteria</taxon>
        <taxon>Burkholderiales</taxon>
        <taxon>Oxalobacteraceae</taxon>
        <taxon>Telluria group</taxon>
        <taxon>Pseudoduganella</taxon>
    </lineage>
</organism>
<keyword evidence="7 8" id="KW-0472">Membrane</keyword>
<feature type="transmembrane region" description="Helical" evidence="8">
    <location>
        <begin position="217"/>
        <end position="238"/>
    </location>
</feature>
<evidence type="ECO:0000313" key="10">
    <source>
        <dbReference type="EMBL" id="QBE63671.1"/>
    </source>
</evidence>
<dbReference type="KEGG" id="plue:EWM63_12370"/>
<keyword evidence="3" id="KW-0813">Transport</keyword>
<dbReference type="PANTHER" id="PTHR22911">
    <property type="entry name" value="ACYL-MALONYL CONDENSING ENZYME-RELATED"/>
    <property type="match status" value="1"/>
</dbReference>
<evidence type="ECO:0000256" key="2">
    <source>
        <dbReference type="ARBA" id="ARBA00007362"/>
    </source>
</evidence>
<evidence type="ECO:0000313" key="11">
    <source>
        <dbReference type="Proteomes" id="UP000290637"/>
    </source>
</evidence>
<keyword evidence="11" id="KW-1185">Reference proteome</keyword>
<feature type="transmembrane region" description="Helical" evidence="8">
    <location>
        <begin position="274"/>
        <end position="291"/>
    </location>
</feature>
<evidence type="ECO:0000256" key="3">
    <source>
        <dbReference type="ARBA" id="ARBA00022448"/>
    </source>
</evidence>
<feature type="transmembrane region" description="Helical" evidence="8">
    <location>
        <begin position="44"/>
        <end position="65"/>
    </location>
</feature>
<name>A0A4P6KWZ4_9BURK</name>
<proteinExistence type="inferred from homology"/>
<feature type="domain" description="EamA" evidence="9">
    <location>
        <begin position="14"/>
        <end position="149"/>
    </location>
</feature>
<dbReference type="GO" id="GO:0005886">
    <property type="term" value="C:plasma membrane"/>
    <property type="evidence" value="ECO:0007669"/>
    <property type="project" value="UniProtKB-SubCell"/>
</dbReference>
<dbReference type="InterPro" id="IPR037185">
    <property type="entry name" value="EmrE-like"/>
</dbReference>